<proteinExistence type="predicted"/>
<protein>
    <submittedName>
        <fullName evidence="5">NAD(P)/FAD-dependent oxidoreductase</fullName>
    </submittedName>
</protein>
<keyword evidence="2" id="KW-0274">FAD</keyword>
<evidence type="ECO:0000313" key="5">
    <source>
        <dbReference type="EMBL" id="MBO1901418.1"/>
    </source>
</evidence>
<gene>
    <name evidence="5" type="ORF">J4H92_05585</name>
</gene>
<dbReference type="AlphaFoldDB" id="A0A939MIM2"/>
<dbReference type="RefSeq" id="WP_208096980.1">
    <property type="nucleotide sequence ID" value="NZ_JAGDYM010000005.1"/>
</dbReference>
<evidence type="ECO:0000256" key="3">
    <source>
        <dbReference type="ARBA" id="ARBA00022857"/>
    </source>
</evidence>
<keyword evidence="4" id="KW-0560">Oxidoreductase</keyword>
<dbReference type="PRINTS" id="PR00411">
    <property type="entry name" value="PNDRDTASEI"/>
</dbReference>
<keyword evidence="6" id="KW-1185">Reference proteome</keyword>
<evidence type="ECO:0000256" key="2">
    <source>
        <dbReference type="ARBA" id="ARBA00022827"/>
    </source>
</evidence>
<dbReference type="SUPFAM" id="SSF51905">
    <property type="entry name" value="FAD/NAD(P)-binding domain"/>
    <property type="match status" value="2"/>
</dbReference>
<comment type="caution">
    <text evidence="5">The sequence shown here is derived from an EMBL/GenBank/DDBJ whole genome shotgun (WGS) entry which is preliminary data.</text>
</comment>
<name>A0A939MIM2_9MICO</name>
<accession>A0A939MIM2</accession>
<dbReference type="InterPro" id="IPR050775">
    <property type="entry name" value="FAD-binding_Monooxygenases"/>
</dbReference>
<dbReference type="Proteomes" id="UP000664382">
    <property type="component" value="Unassembled WGS sequence"/>
</dbReference>
<dbReference type="EMBL" id="JAGDYM010000005">
    <property type="protein sequence ID" value="MBO1901418.1"/>
    <property type="molecule type" value="Genomic_DNA"/>
</dbReference>
<organism evidence="5 6">
    <name type="scientific">Leucobacter weissii</name>
    <dbReference type="NCBI Taxonomy" id="1983706"/>
    <lineage>
        <taxon>Bacteria</taxon>
        <taxon>Bacillati</taxon>
        <taxon>Actinomycetota</taxon>
        <taxon>Actinomycetes</taxon>
        <taxon>Micrococcales</taxon>
        <taxon>Microbacteriaceae</taxon>
        <taxon>Leucobacter</taxon>
    </lineage>
</organism>
<sequence length="536" mass="59128">MSNSDVDVVVIGGGFSGLFATWKLSHQGLKVRAFDMSKHLGGVWSWNTYPGAQTDSPHETYRFTFDPDFLAEWRYSRKFPPGHEVLQHLNAAADRFNLREKYTLETKVTSAVFDEDTATWVVTTDKGEQVRSRYVVTGLGLVSAPNLPSYPGDDSFAGEKLLTSLWPREGADLRGKRIALIGTGSSGVQIAPILAAQASALTVYQRTPNYISPTGNKELASEDQEVLRPENYGEVARKVAVQPGAFPFELSQGRLALEATPEERERVFEEKWEKGGFSLLYESFDDVATDPVANEYLAEFFRKKIREIVKDPETAASLSPDYPYGSKRPPTSDGFYKAFNEDHVDLVDLRKTPILEVTERGIRTEAGEKEFDIIVYATGFDALTGAYTRMDIVGRDGVVLRDYWLEGPRTYLGTSVHGFPNFFMIAGPQSPFANLPPGAEVAGGWVSDAIGYLRENGLAAMEPSKEAEDGWIDLVESIGASSFSLRASKEANSWFTGSNIEGKAEKFGIFFGGAGDYNARLHEEAAAGFPGFDKRE</sequence>
<dbReference type="Gene3D" id="3.50.50.60">
    <property type="entry name" value="FAD/NAD(P)-binding domain"/>
    <property type="match status" value="2"/>
</dbReference>
<reference evidence="5" key="1">
    <citation type="submission" date="2021-03" db="EMBL/GenBank/DDBJ databases">
        <title>Leucobacter chromiisoli sp. nov., isolated from chromium-containing soil of chemical plant.</title>
        <authorList>
            <person name="Xu Z."/>
        </authorList>
    </citation>
    <scope>NUCLEOTIDE SEQUENCE</scope>
    <source>
        <strain evidence="5">S27</strain>
    </source>
</reference>
<keyword evidence="3" id="KW-0521">NADP</keyword>
<dbReference type="Pfam" id="PF13738">
    <property type="entry name" value="Pyr_redox_3"/>
    <property type="match status" value="1"/>
</dbReference>
<dbReference type="GO" id="GO:0016709">
    <property type="term" value="F:oxidoreductase activity, acting on paired donors, with incorporation or reduction of molecular oxygen, NAD(P)H as one donor, and incorporation of one atom of oxygen"/>
    <property type="evidence" value="ECO:0007669"/>
    <property type="project" value="UniProtKB-ARBA"/>
</dbReference>
<keyword evidence="1" id="KW-0285">Flavoprotein</keyword>
<evidence type="ECO:0000256" key="4">
    <source>
        <dbReference type="ARBA" id="ARBA00023002"/>
    </source>
</evidence>
<evidence type="ECO:0000313" key="6">
    <source>
        <dbReference type="Proteomes" id="UP000664382"/>
    </source>
</evidence>
<dbReference type="PANTHER" id="PTHR43098:SF5">
    <property type="entry name" value="DUAL-FUNCTIONAL MONOOXYGENASE_METHYLTRANSFERASE PSOF"/>
    <property type="match status" value="1"/>
</dbReference>
<evidence type="ECO:0000256" key="1">
    <source>
        <dbReference type="ARBA" id="ARBA00022630"/>
    </source>
</evidence>
<dbReference type="InterPro" id="IPR036188">
    <property type="entry name" value="FAD/NAD-bd_sf"/>
</dbReference>
<dbReference type="PANTHER" id="PTHR43098">
    <property type="entry name" value="L-ORNITHINE N(5)-MONOOXYGENASE-RELATED"/>
    <property type="match status" value="1"/>
</dbReference>